<dbReference type="PANTHER" id="PTHR23205">
    <property type="entry name" value="SPLICING FACTOR 3A SUBUNIT 2"/>
    <property type="match status" value="1"/>
</dbReference>
<evidence type="ECO:0000256" key="5">
    <source>
        <dbReference type="SAM" id="MobiDB-lite"/>
    </source>
</evidence>
<gene>
    <name evidence="8" type="ORF">GMRT_16306</name>
</gene>
<evidence type="ECO:0000256" key="3">
    <source>
        <dbReference type="ARBA" id="ARBA00022833"/>
    </source>
</evidence>
<evidence type="ECO:0000256" key="2">
    <source>
        <dbReference type="ARBA" id="ARBA00022771"/>
    </source>
</evidence>
<dbReference type="VEuPathDB" id="GiardiaDB:GMRT_16306"/>
<dbReference type="Proteomes" id="UP000315496">
    <property type="component" value="Chromosome 1"/>
</dbReference>
<keyword evidence="4" id="KW-0539">Nucleus</keyword>
<evidence type="ECO:0000313" key="8">
    <source>
        <dbReference type="EMBL" id="TNJ29652.1"/>
    </source>
</evidence>
<keyword evidence="1" id="KW-0479">Metal-binding</keyword>
<organism evidence="8 9">
    <name type="scientific">Giardia muris</name>
    <dbReference type="NCBI Taxonomy" id="5742"/>
    <lineage>
        <taxon>Eukaryota</taxon>
        <taxon>Metamonada</taxon>
        <taxon>Diplomonadida</taxon>
        <taxon>Hexamitidae</taxon>
        <taxon>Giardiinae</taxon>
        <taxon>Giardia</taxon>
    </lineage>
</organism>
<proteinExistence type="predicted"/>
<dbReference type="InterPro" id="IPR052092">
    <property type="entry name" value="SF3A2"/>
</dbReference>
<evidence type="ECO:0000259" key="7">
    <source>
        <dbReference type="Pfam" id="PF16835"/>
    </source>
</evidence>
<feature type="region of interest" description="Disordered" evidence="5">
    <location>
        <begin position="1"/>
        <end position="29"/>
    </location>
</feature>
<evidence type="ECO:0000259" key="6">
    <source>
        <dbReference type="Pfam" id="PF12874"/>
    </source>
</evidence>
<keyword evidence="2" id="KW-0863">Zinc-finger</keyword>
<evidence type="ECO:0000313" key="9">
    <source>
        <dbReference type="Proteomes" id="UP000315496"/>
    </source>
</evidence>
<dbReference type="Pfam" id="PF12874">
    <property type="entry name" value="zf-met"/>
    <property type="match status" value="1"/>
</dbReference>
<protein>
    <submittedName>
        <fullName evidence="8">Splicing factor 3A subunit 2</fullName>
    </submittedName>
</protein>
<sequence length="213" mass="23929">MPDHPRPSVRAGRGLERRSMRLKRQKDQRQALEVPDTVLSDPFLTTNYLGHYECKLCRTRHTTLGSYGTHIQSKRHQSVLQRIQPTAEPIQPVAQTTSDVTPALPQEQGGLPQWRVRSVLHPLTGQKGVLVELSTPQLMVLKPTYRIVSALDQTVEAVNLDHQYVVISCHPYQSVGVKIPNVPIEGGSIYEAYDTAQACYVLQFFFGEKNGCE</sequence>
<dbReference type="Gene3D" id="2.60.40.2690">
    <property type="match status" value="1"/>
</dbReference>
<dbReference type="SUPFAM" id="SSF57667">
    <property type="entry name" value="beta-beta-alpha zinc fingers"/>
    <property type="match status" value="1"/>
</dbReference>
<dbReference type="AlphaFoldDB" id="A0A4Z1SUT9"/>
<dbReference type="GO" id="GO:0005686">
    <property type="term" value="C:U2 snRNP"/>
    <property type="evidence" value="ECO:0007669"/>
    <property type="project" value="TreeGrafter"/>
</dbReference>
<comment type="caution">
    <text evidence="8">The sequence shown here is derived from an EMBL/GenBank/DDBJ whole genome shotgun (WGS) entry which is preliminary data.</text>
</comment>
<dbReference type="GO" id="GO:0000245">
    <property type="term" value="P:spliceosomal complex assembly"/>
    <property type="evidence" value="ECO:0007669"/>
    <property type="project" value="TreeGrafter"/>
</dbReference>
<dbReference type="OrthoDB" id="10250970at2759"/>
<dbReference type="Pfam" id="PF16835">
    <property type="entry name" value="SF3A2"/>
    <property type="match status" value="1"/>
</dbReference>
<dbReference type="InterPro" id="IPR036236">
    <property type="entry name" value="Znf_C2H2_sf"/>
</dbReference>
<dbReference type="InterPro" id="IPR031781">
    <property type="entry name" value="SF3A2_dom"/>
</dbReference>
<dbReference type="GO" id="GO:0071013">
    <property type="term" value="C:catalytic step 2 spliceosome"/>
    <property type="evidence" value="ECO:0007669"/>
    <property type="project" value="TreeGrafter"/>
</dbReference>
<name>A0A4Z1SUT9_GIAMU</name>
<dbReference type="PANTHER" id="PTHR23205:SF0">
    <property type="entry name" value="SPLICING FACTOR 3A SUBUNIT 2"/>
    <property type="match status" value="1"/>
</dbReference>
<accession>A0A4Z1SUT9</accession>
<reference evidence="8 9" key="1">
    <citation type="submission" date="2019-05" db="EMBL/GenBank/DDBJ databases">
        <title>The compact genome of Giardia muris reveals important steps in the evolution of intestinal protozoan parasites.</title>
        <authorList>
            <person name="Xu F."/>
            <person name="Jimenez-Gonzalez A."/>
            <person name="Einarsson E."/>
            <person name="Astvaldsson A."/>
            <person name="Peirasmaki D."/>
            <person name="Eckmann L."/>
            <person name="Andersson J.O."/>
            <person name="Svard S.G."/>
            <person name="Jerlstrom-Hultqvist J."/>
        </authorList>
    </citation>
    <scope>NUCLEOTIDE SEQUENCE [LARGE SCALE GENOMIC DNA]</scope>
    <source>
        <strain evidence="8 9">Roberts-Thomson</strain>
    </source>
</reference>
<feature type="compositionally biased region" description="Basic and acidic residues" evidence="5">
    <location>
        <begin position="13"/>
        <end position="29"/>
    </location>
</feature>
<dbReference type="InterPro" id="IPR013087">
    <property type="entry name" value="Znf_C2H2_type"/>
</dbReference>
<evidence type="ECO:0000256" key="4">
    <source>
        <dbReference type="ARBA" id="ARBA00023242"/>
    </source>
</evidence>
<feature type="domain" description="SF3A2" evidence="7">
    <location>
        <begin position="110"/>
        <end position="197"/>
    </location>
</feature>
<keyword evidence="9" id="KW-1185">Reference proteome</keyword>
<dbReference type="GO" id="GO:0071004">
    <property type="term" value="C:U2-type prespliceosome"/>
    <property type="evidence" value="ECO:0007669"/>
    <property type="project" value="TreeGrafter"/>
</dbReference>
<dbReference type="EMBL" id="VDLU01000001">
    <property type="protein sequence ID" value="TNJ29652.1"/>
    <property type="molecule type" value="Genomic_DNA"/>
</dbReference>
<evidence type="ECO:0000256" key="1">
    <source>
        <dbReference type="ARBA" id="ARBA00022723"/>
    </source>
</evidence>
<feature type="domain" description="C2H2-type" evidence="6">
    <location>
        <begin position="52"/>
        <end position="76"/>
    </location>
</feature>
<dbReference type="GO" id="GO:0008270">
    <property type="term" value="F:zinc ion binding"/>
    <property type="evidence" value="ECO:0007669"/>
    <property type="project" value="UniProtKB-KW"/>
</dbReference>
<keyword evidence="3" id="KW-0862">Zinc</keyword>